<evidence type="ECO:0000313" key="2">
    <source>
        <dbReference type="EMBL" id="KTB36486.1"/>
    </source>
</evidence>
<accession>A0A0W0FJN8</accession>
<comment type="caution">
    <text evidence="2">The sequence shown here is derived from an EMBL/GenBank/DDBJ whole genome shotgun (WGS) entry which is preliminary data.</text>
</comment>
<keyword evidence="1" id="KW-0472">Membrane</keyword>
<reference evidence="2 3" key="1">
    <citation type="submission" date="2015-12" db="EMBL/GenBank/DDBJ databases">
        <title>Draft genome sequence of Moniliophthora roreri, the causal agent of frosty pod rot of cacao.</title>
        <authorList>
            <person name="Aime M.C."/>
            <person name="Diaz-Valderrama J.R."/>
            <person name="Kijpornyongpan T."/>
            <person name="Phillips-Mora W."/>
        </authorList>
    </citation>
    <scope>NUCLEOTIDE SEQUENCE [LARGE SCALE GENOMIC DNA]</scope>
    <source>
        <strain evidence="2 3">MCA 2952</strain>
    </source>
</reference>
<dbReference type="EMBL" id="LATX01001896">
    <property type="protein sequence ID" value="KTB36486.1"/>
    <property type="molecule type" value="Genomic_DNA"/>
</dbReference>
<feature type="transmembrane region" description="Helical" evidence="1">
    <location>
        <begin position="69"/>
        <end position="94"/>
    </location>
</feature>
<keyword evidence="1" id="KW-0812">Transmembrane</keyword>
<sequence length="246" mass="27355">MVSGICDYQLWFPDWGSYLLPTSLNNSTRECTKVANRSWTDGSPQCNPVLDCILKDTPERGKRMLSTSLVLLGVTPTMLLSFGMSVAEAVMLSLEPPPLSTPLSFGSVAICPSRINPILPFPNTSNLLDLAPLTRQPKYRWLIRLIEYAVVLGVVANAFHMSLYLGWRASSSWDCDSAHFPLLRVLLPWIIHIIGVISFLMSSKAISQSARFTSGQQTLVLSRDSAQELKFRVLKSGARTLYILYT</sequence>
<protein>
    <submittedName>
        <fullName evidence="2">Uncharacterized protein</fullName>
    </submittedName>
</protein>
<organism evidence="2 3">
    <name type="scientific">Moniliophthora roreri</name>
    <name type="common">Frosty pod rot fungus</name>
    <name type="synonym">Monilia roreri</name>
    <dbReference type="NCBI Taxonomy" id="221103"/>
    <lineage>
        <taxon>Eukaryota</taxon>
        <taxon>Fungi</taxon>
        <taxon>Dikarya</taxon>
        <taxon>Basidiomycota</taxon>
        <taxon>Agaricomycotina</taxon>
        <taxon>Agaricomycetes</taxon>
        <taxon>Agaricomycetidae</taxon>
        <taxon>Agaricales</taxon>
        <taxon>Marasmiineae</taxon>
        <taxon>Marasmiaceae</taxon>
        <taxon>Moniliophthora</taxon>
    </lineage>
</organism>
<feature type="transmembrane region" description="Helical" evidence="1">
    <location>
        <begin position="179"/>
        <end position="201"/>
    </location>
</feature>
<dbReference type="AlphaFoldDB" id="A0A0W0FJN8"/>
<evidence type="ECO:0000313" key="3">
    <source>
        <dbReference type="Proteomes" id="UP000054988"/>
    </source>
</evidence>
<gene>
    <name evidence="2" type="ORF">WG66_10942</name>
</gene>
<dbReference type="Proteomes" id="UP000054988">
    <property type="component" value="Unassembled WGS sequence"/>
</dbReference>
<keyword evidence="1" id="KW-1133">Transmembrane helix</keyword>
<name>A0A0W0FJN8_MONRR</name>
<proteinExistence type="predicted"/>
<feature type="transmembrane region" description="Helical" evidence="1">
    <location>
        <begin position="145"/>
        <end position="167"/>
    </location>
</feature>
<evidence type="ECO:0000256" key="1">
    <source>
        <dbReference type="SAM" id="Phobius"/>
    </source>
</evidence>